<comment type="caution">
    <text evidence="3">The sequence shown here is derived from an EMBL/GenBank/DDBJ whole genome shotgun (WGS) entry which is preliminary data.</text>
</comment>
<keyword evidence="2" id="KW-0732">Signal</keyword>
<evidence type="ECO:0000256" key="1">
    <source>
        <dbReference type="SAM" id="MobiDB-lite"/>
    </source>
</evidence>
<reference evidence="4" key="1">
    <citation type="journal article" date="2019" name="Int. J. Syst. Evol. Microbiol.">
        <title>The Global Catalogue of Microorganisms (GCM) 10K type strain sequencing project: providing services to taxonomists for standard genome sequencing and annotation.</title>
        <authorList>
            <consortium name="The Broad Institute Genomics Platform"/>
            <consortium name="The Broad Institute Genome Sequencing Center for Infectious Disease"/>
            <person name="Wu L."/>
            <person name="Ma J."/>
        </authorList>
    </citation>
    <scope>NUCLEOTIDE SEQUENCE [LARGE SCALE GENOMIC DNA]</scope>
    <source>
        <strain evidence="4">JCM 17460</strain>
    </source>
</reference>
<evidence type="ECO:0000313" key="3">
    <source>
        <dbReference type="EMBL" id="GAA3546702.1"/>
    </source>
</evidence>
<evidence type="ECO:0000313" key="4">
    <source>
        <dbReference type="Proteomes" id="UP001500301"/>
    </source>
</evidence>
<organism evidence="3 4">
    <name type="scientific">Nocardioides daeguensis</name>
    <dbReference type="NCBI Taxonomy" id="908359"/>
    <lineage>
        <taxon>Bacteria</taxon>
        <taxon>Bacillati</taxon>
        <taxon>Actinomycetota</taxon>
        <taxon>Actinomycetes</taxon>
        <taxon>Propionibacteriales</taxon>
        <taxon>Nocardioidaceae</taxon>
        <taxon>Nocardioides</taxon>
    </lineage>
</organism>
<feature type="region of interest" description="Disordered" evidence="1">
    <location>
        <begin position="30"/>
        <end position="50"/>
    </location>
</feature>
<feature type="chain" id="PRO_5045198661" evidence="2">
    <location>
        <begin position="21"/>
        <end position="284"/>
    </location>
</feature>
<feature type="signal peptide" evidence="2">
    <location>
        <begin position="1"/>
        <end position="20"/>
    </location>
</feature>
<dbReference type="Proteomes" id="UP001500301">
    <property type="component" value="Unassembled WGS sequence"/>
</dbReference>
<proteinExistence type="predicted"/>
<evidence type="ECO:0000256" key="2">
    <source>
        <dbReference type="SAM" id="SignalP"/>
    </source>
</evidence>
<gene>
    <name evidence="3" type="ORF">GCM10022263_37280</name>
</gene>
<name>A0ABP6W8P5_9ACTN</name>
<feature type="compositionally biased region" description="Polar residues" evidence="1">
    <location>
        <begin position="38"/>
        <end position="50"/>
    </location>
</feature>
<keyword evidence="4" id="KW-1185">Reference proteome</keyword>
<accession>A0ABP6W8P5</accession>
<sequence length="284" mass="29552">MTKRHRIGLVAATLACSASALIVSTAPGTSAATAAPSKCSSASTGRTEQQTNNYVSNYVAGLRQKGRPQDQIDSDLAQNLCLVRIDNGGATTSVVASSAGSAVTVTPPRIYWDNQAARYYAISGWKLSNAIKNDMPATGLNVTKNIGGHDGFATSFNASLLLTGYALTYYGDPPFASSANVANASAANSYGAGYSFQDKGRNVYDMAGTGDNFRTNVRSGQEVISFKKSGTCKSVYGFASYGHTWSSTAVNGVGVGPYSISFQWSTTSNKWTAASQPGGTATVC</sequence>
<dbReference type="EMBL" id="BAABBB010000020">
    <property type="protein sequence ID" value="GAA3546702.1"/>
    <property type="molecule type" value="Genomic_DNA"/>
</dbReference>
<protein>
    <submittedName>
        <fullName evidence="3">Uncharacterized protein</fullName>
    </submittedName>
</protein>